<feature type="compositionally biased region" description="Low complexity" evidence="1">
    <location>
        <begin position="131"/>
        <end position="142"/>
    </location>
</feature>
<evidence type="ECO:0000256" key="1">
    <source>
        <dbReference type="SAM" id="MobiDB-lite"/>
    </source>
</evidence>
<dbReference type="HOGENOM" id="CLU_811629_0_0_1"/>
<evidence type="ECO:0000313" key="3">
    <source>
        <dbReference type="Proteomes" id="UP000053263"/>
    </source>
</evidence>
<gene>
    <name evidence="2" type="ORF">PLICRDRAFT_180907</name>
</gene>
<keyword evidence="3" id="KW-1185">Reference proteome</keyword>
<dbReference type="EMBL" id="KN832597">
    <property type="protein sequence ID" value="KII82927.1"/>
    <property type="molecule type" value="Genomic_DNA"/>
</dbReference>
<sequence>MARNGHGNRGDDEDGARLAWMSRGGNSRREASAASTGVLWTAPRSESLRAGPARCYSWPAVRTPPVGAQASASHSPAPHLPRHQTCSPPPSAPSPPPCNITAPASDGYNDAGAPDWVENGATGDRARSRRAGASADDAGGSTMCSSISARHHHPLCPHHHSLYPRRPSFPNARAPSAPSLLTASPFFAPSLAPSLLVHTQPAFTHAHANLVRAHAGPVRARQLTPYVGMPTPLARASPVRAYAKPVRGPRLRAPALYARASPVRVYAHTVRAHAHTSKSTLRRSARRKPAEFEIETNASSLLVSGLLVVVLFPQLLDPRNGADPPLQTREGVPFVLFFNSPN</sequence>
<protein>
    <submittedName>
        <fullName evidence="2">Uncharacterized protein</fullName>
    </submittedName>
</protein>
<accession>A0A0C9SPR6</accession>
<dbReference type="Proteomes" id="UP000053263">
    <property type="component" value="Unassembled WGS sequence"/>
</dbReference>
<reference evidence="2 3" key="1">
    <citation type="submission" date="2014-06" db="EMBL/GenBank/DDBJ databases">
        <title>Evolutionary Origins and Diversification of the Mycorrhizal Mutualists.</title>
        <authorList>
            <consortium name="DOE Joint Genome Institute"/>
            <consortium name="Mycorrhizal Genomics Consortium"/>
            <person name="Kohler A."/>
            <person name="Kuo A."/>
            <person name="Nagy L.G."/>
            <person name="Floudas D."/>
            <person name="Copeland A."/>
            <person name="Barry K.W."/>
            <person name="Cichocki N."/>
            <person name="Veneault-Fourrey C."/>
            <person name="LaButti K."/>
            <person name="Lindquist E.A."/>
            <person name="Lipzen A."/>
            <person name="Lundell T."/>
            <person name="Morin E."/>
            <person name="Murat C."/>
            <person name="Riley R."/>
            <person name="Ohm R."/>
            <person name="Sun H."/>
            <person name="Tunlid A."/>
            <person name="Henrissat B."/>
            <person name="Grigoriev I.V."/>
            <person name="Hibbett D.S."/>
            <person name="Martin F."/>
        </authorList>
    </citation>
    <scope>NUCLEOTIDE SEQUENCE [LARGE SCALE GENOMIC DNA]</scope>
    <source>
        <strain evidence="2 3">FD-325 SS-3</strain>
    </source>
</reference>
<proteinExistence type="predicted"/>
<dbReference type="AlphaFoldDB" id="A0A0C9SPR6"/>
<organism evidence="2 3">
    <name type="scientific">Plicaturopsis crispa FD-325 SS-3</name>
    <dbReference type="NCBI Taxonomy" id="944288"/>
    <lineage>
        <taxon>Eukaryota</taxon>
        <taxon>Fungi</taxon>
        <taxon>Dikarya</taxon>
        <taxon>Basidiomycota</taxon>
        <taxon>Agaricomycotina</taxon>
        <taxon>Agaricomycetes</taxon>
        <taxon>Agaricomycetidae</taxon>
        <taxon>Amylocorticiales</taxon>
        <taxon>Amylocorticiaceae</taxon>
        <taxon>Plicatura</taxon>
        <taxon>Plicaturopsis crispa</taxon>
    </lineage>
</organism>
<feature type="region of interest" description="Disordered" evidence="1">
    <location>
        <begin position="1"/>
        <end position="36"/>
    </location>
</feature>
<name>A0A0C9SPR6_PLICR</name>
<evidence type="ECO:0000313" key="2">
    <source>
        <dbReference type="EMBL" id="KII82927.1"/>
    </source>
</evidence>
<feature type="region of interest" description="Disordered" evidence="1">
    <location>
        <begin position="66"/>
        <end position="144"/>
    </location>
</feature>
<feature type="compositionally biased region" description="Pro residues" evidence="1">
    <location>
        <begin position="87"/>
        <end position="98"/>
    </location>
</feature>